<reference evidence="1" key="1">
    <citation type="submission" date="2022-07" db="EMBL/GenBank/DDBJ databases">
        <title>Phylogenomic reconstructions and comparative analyses of Kickxellomycotina fungi.</title>
        <authorList>
            <person name="Reynolds N.K."/>
            <person name="Stajich J.E."/>
            <person name="Barry K."/>
            <person name="Grigoriev I.V."/>
            <person name="Crous P."/>
            <person name="Smith M.E."/>
        </authorList>
    </citation>
    <scope>NUCLEOTIDE SEQUENCE</scope>
    <source>
        <strain evidence="1">CBS 190363</strain>
    </source>
</reference>
<accession>A0ACC1M0Y0</accession>
<dbReference type="EMBL" id="JANBVB010001063">
    <property type="protein sequence ID" value="KAJ2891196.1"/>
    <property type="molecule type" value="Genomic_DNA"/>
</dbReference>
<protein>
    <submittedName>
        <fullName evidence="1">Uncharacterized protein</fullName>
    </submittedName>
</protein>
<gene>
    <name evidence="1" type="ORF">IWW38_003727</name>
</gene>
<dbReference type="Proteomes" id="UP001139981">
    <property type="component" value="Unassembled WGS sequence"/>
</dbReference>
<proteinExistence type="predicted"/>
<evidence type="ECO:0000313" key="1">
    <source>
        <dbReference type="EMBL" id="KAJ2891196.1"/>
    </source>
</evidence>
<evidence type="ECO:0000313" key="2">
    <source>
        <dbReference type="Proteomes" id="UP001139981"/>
    </source>
</evidence>
<keyword evidence="2" id="KW-1185">Reference proteome</keyword>
<sequence>MSLSTKPSNSDTSDSSSGPPSIGHTLYSATTSLGGRAAGRSASNSHSSSSSDKDPEDASARQQRKVSNNSNSATSPTAYRADDYSEYPSQSWTPEELLEMRARERTFDGAYWRTSVGLFGAALVILRVFGMAFFPVGMVFLVLGVGFLAIGLARRRSLIARDTHARAPLFVTSGGTVLLSGAMCLSAYAVLLVLLWRL</sequence>
<comment type="caution">
    <text evidence="1">The sequence shown here is derived from an EMBL/GenBank/DDBJ whole genome shotgun (WGS) entry which is preliminary data.</text>
</comment>
<name>A0ACC1M0Y0_9FUNG</name>
<organism evidence="1 2">
    <name type="scientific">Coemansia aciculifera</name>
    <dbReference type="NCBI Taxonomy" id="417176"/>
    <lineage>
        <taxon>Eukaryota</taxon>
        <taxon>Fungi</taxon>
        <taxon>Fungi incertae sedis</taxon>
        <taxon>Zoopagomycota</taxon>
        <taxon>Kickxellomycotina</taxon>
        <taxon>Kickxellomycetes</taxon>
        <taxon>Kickxellales</taxon>
        <taxon>Kickxellaceae</taxon>
        <taxon>Coemansia</taxon>
    </lineage>
</organism>